<dbReference type="InterPro" id="IPR005467">
    <property type="entry name" value="His_kinase_dom"/>
</dbReference>
<keyword evidence="9" id="KW-0812">Transmembrane</keyword>
<keyword evidence="9" id="KW-0472">Membrane</keyword>
<evidence type="ECO:0000313" key="12">
    <source>
        <dbReference type="Proteomes" id="UP000037146"/>
    </source>
</evidence>
<keyword evidence="3" id="KW-0597">Phosphoprotein</keyword>
<dbReference type="Gene3D" id="1.10.287.130">
    <property type="match status" value="1"/>
</dbReference>
<evidence type="ECO:0000256" key="8">
    <source>
        <dbReference type="ARBA" id="ARBA00023012"/>
    </source>
</evidence>
<protein>
    <recommendedName>
        <fullName evidence="2">histidine kinase</fullName>
        <ecNumber evidence="2">2.7.13.3</ecNumber>
    </recommendedName>
</protein>
<gene>
    <name evidence="11" type="ORF">AC625_10420</name>
</gene>
<feature type="transmembrane region" description="Helical" evidence="9">
    <location>
        <begin position="112"/>
        <end position="136"/>
    </location>
</feature>
<feature type="transmembrane region" description="Helical" evidence="9">
    <location>
        <begin position="189"/>
        <end position="209"/>
    </location>
</feature>
<dbReference type="SUPFAM" id="SSF47384">
    <property type="entry name" value="Homodimeric domain of signal transducing histidine kinase"/>
    <property type="match status" value="1"/>
</dbReference>
<dbReference type="Proteomes" id="UP000037146">
    <property type="component" value="Unassembled WGS sequence"/>
</dbReference>
<dbReference type="Pfam" id="PF02518">
    <property type="entry name" value="HATPase_c"/>
    <property type="match status" value="1"/>
</dbReference>
<keyword evidence="8" id="KW-0902">Two-component regulatory system</keyword>
<name>A0A0K9GTD6_9BACI</name>
<comment type="catalytic activity">
    <reaction evidence="1">
        <text>ATP + protein L-histidine = ADP + protein N-phospho-L-histidine.</text>
        <dbReference type="EC" id="2.7.13.3"/>
    </reaction>
</comment>
<sequence>MIISFLIVIIGIIPLVLAISVLKIYKGSELSYALLFYMLSISFWQIDIAVLYLKGVISEELILWLFKFFRAGPTFMIPLVFYLSYVTVKKHSAYIKDNQFYRPLVSIFNRKVLVLLVVWSTFVFIVNLTDYGIIGLKEVQIRNMHGSFYFPEYGPLQSLYVFHTASFVIFIVFSYFISKYIQNIYLKGFLGTFSFCSFLLFLSGLLNFVPGTGALYSSFGVIIFSVIIIFSFVKMNTMMTISYNQLLERQKKLDYTGNLTASLVHEVKNSLQIIKGYSKLMSELTSLPDQGKHMNEMIQIAADQLHELTLNYTKYIKYKSIEFKMFDLNEIIDQAIELSKEVLTENSVEISFEKKYKTLKAYVNDTYIKQVFVNLIKNSLEAIPHDRKVRRIVLSTLVEGDRIIIDIVDTGKGVPLENWEAIFDPFISFKKEGLGLGLPFIKKIIFEHRGDIKIVDSSHNGTHFQIILPQYVFSDFYTH</sequence>
<dbReference type="EC" id="2.7.13.3" evidence="2"/>
<dbReference type="PANTHER" id="PTHR43065:SF46">
    <property type="entry name" value="C4-DICARBOXYLATE TRANSPORT SENSOR PROTEIN DCTB"/>
    <property type="match status" value="1"/>
</dbReference>
<feature type="transmembrane region" description="Helical" evidence="9">
    <location>
        <begin position="6"/>
        <end position="25"/>
    </location>
</feature>
<accession>A0A0K9GTD6</accession>
<dbReference type="PROSITE" id="PS50109">
    <property type="entry name" value="HIS_KIN"/>
    <property type="match status" value="1"/>
</dbReference>
<keyword evidence="9" id="KW-1133">Transmembrane helix</keyword>
<dbReference type="AlphaFoldDB" id="A0A0K9GTD6"/>
<feature type="transmembrane region" description="Helical" evidence="9">
    <location>
        <begin position="215"/>
        <end position="233"/>
    </location>
</feature>
<dbReference type="CDD" id="cd00082">
    <property type="entry name" value="HisKA"/>
    <property type="match status" value="1"/>
</dbReference>
<dbReference type="InterPro" id="IPR004358">
    <property type="entry name" value="Sig_transdc_His_kin-like_C"/>
</dbReference>
<keyword evidence="6" id="KW-0418">Kinase</keyword>
<feature type="transmembrane region" description="Helical" evidence="9">
    <location>
        <begin position="68"/>
        <end position="88"/>
    </location>
</feature>
<organism evidence="11 12">
    <name type="scientific">Peribacillus loiseleuriae</name>
    <dbReference type="NCBI Taxonomy" id="1679170"/>
    <lineage>
        <taxon>Bacteria</taxon>
        <taxon>Bacillati</taxon>
        <taxon>Bacillota</taxon>
        <taxon>Bacilli</taxon>
        <taxon>Bacillales</taxon>
        <taxon>Bacillaceae</taxon>
        <taxon>Peribacillus</taxon>
    </lineage>
</organism>
<dbReference type="Gene3D" id="3.30.565.10">
    <property type="entry name" value="Histidine kinase-like ATPase, C-terminal domain"/>
    <property type="match status" value="1"/>
</dbReference>
<dbReference type="PATRIC" id="fig|1679170.3.peg.2326"/>
<keyword evidence="4" id="KW-0808">Transferase</keyword>
<dbReference type="InterPro" id="IPR036097">
    <property type="entry name" value="HisK_dim/P_sf"/>
</dbReference>
<keyword evidence="5" id="KW-0547">Nucleotide-binding</keyword>
<evidence type="ECO:0000256" key="2">
    <source>
        <dbReference type="ARBA" id="ARBA00012438"/>
    </source>
</evidence>
<proteinExistence type="predicted"/>
<dbReference type="GO" id="GO:0005524">
    <property type="term" value="F:ATP binding"/>
    <property type="evidence" value="ECO:0007669"/>
    <property type="project" value="UniProtKB-KW"/>
</dbReference>
<reference evidence="12" key="1">
    <citation type="submission" date="2015-07" db="EMBL/GenBank/DDBJ databases">
        <title>Genome sequencing project for genomic taxonomy and phylogenomics of Bacillus-like bacteria.</title>
        <authorList>
            <person name="Liu B."/>
            <person name="Wang J."/>
            <person name="Zhu Y."/>
            <person name="Liu G."/>
            <person name="Chen Q."/>
            <person name="Chen Z."/>
            <person name="Lan J."/>
            <person name="Che J."/>
            <person name="Ge C."/>
            <person name="Shi H."/>
            <person name="Pan Z."/>
            <person name="Liu X."/>
        </authorList>
    </citation>
    <scope>NUCLEOTIDE SEQUENCE [LARGE SCALE GENOMIC DNA]</scope>
    <source>
        <strain evidence="12">FJAT-27997</strain>
    </source>
</reference>
<dbReference type="SMART" id="SM00387">
    <property type="entry name" value="HATPase_c"/>
    <property type="match status" value="1"/>
</dbReference>
<feature type="transmembrane region" description="Helical" evidence="9">
    <location>
        <begin position="156"/>
        <end position="177"/>
    </location>
</feature>
<dbReference type="InterPro" id="IPR003594">
    <property type="entry name" value="HATPase_dom"/>
</dbReference>
<feature type="domain" description="Histidine kinase" evidence="10">
    <location>
        <begin position="262"/>
        <end position="472"/>
    </location>
</feature>
<dbReference type="InterPro" id="IPR003661">
    <property type="entry name" value="HisK_dim/P_dom"/>
</dbReference>
<feature type="transmembrane region" description="Helical" evidence="9">
    <location>
        <begin position="32"/>
        <end position="53"/>
    </location>
</feature>
<evidence type="ECO:0000256" key="3">
    <source>
        <dbReference type="ARBA" id="ARBA00022553"/>
    </source>
</evidence>
<dbReference type="SUPFAM" id="SSF55874">
    <property type="entry name" value="ATPase domain of HSP90 chaperone/DNA topoisomerase II/histidine kinase"/>
    <property type="match status" value="1"/>
</dbReference>
<dbReference type="EMBL" id="LFZW01000001">
    <property type="protein sequence ID" value="KMY49888.1"/>
    <property type="molecule type" value="Genomic_DNA"/>
</dbReference>
<evidence type="ECO:0000256" key="6">
    <source>
        <dbReference type="ARBA" id="ARBA00022777"/>
    </source>
</evidence>
<evidence type="ECO:0000256" key="4">
    <source>
        <dbReference type="ARBA" id="ARBA00022679"/>
    </source>
</evidence>
<dbReference type="PANTHER" id="PTHR43065">
    <property type="entry name" value="SENSOR HISTIDINE KINASE"/>
    <property type="match status" value="1"/>
</dbReference>
<dbReference type="PRINTS" id="PR00344">
    <property type="entry name" value="BCTRLSENSOR"/>
</dbReference>
<dbReference type="GO" id="GO:0000155">
    <property type="term" value="F:phosphorelay sensor kinase activity"/>
    <property type="evidence" value="ECO:0007669"/>
    <property type="project" value="InterPro"/>
</dbReference>
<evidence type="ECO:0000259" key="10">
    <source>
        <dbReference type="PROSITE" id="PS50109"/>
    </source>
</evidence>
<keyword evidence="12" id="KW-1185">Reference proteome</keyword>
<evidence type="ECO:0000256" key="9">
    <source>
        <dbReference type="SAM" id="Phobius"/>
    </source>
</evidence>
<dbReference type="RefSeq" id="WP_049681236.1">
    <property type="nucleotide sequence ID" value="NZ_LFZW01000001.1"/>
</dbReference>
<comment type="caution">
    <text evidence="11">The sequence shown here is derived from an EMBL/GenBank/DDBJ whole genome shotgun (WGS) entry which is preliminary data.</text>
</comment>
<evidence type="ECO:0000313" key="11">
    <source>
        <dbReference type="EMBL" id="KMY49888.1"/>
    </source>
</evidence>
<evidence type="ECO:0000256" key="1">
    <source>
        <dbReference type="ARBA" id="ARBA00000085"/>
    </source>
</evidence>
<dbReference type="STRING" id="1679170.AC625_10420"/>
<keyword evidence="7" id="KW-0067">ATP-binding</keyword>
<evidence type="ECO:0000256" key="5">
    <source>
        <dbReference type="ARBA" id="ARBA00022741"/>
    </source>
</evidence>
<dbReference type="OrthoDB" id="2710763at2"/>
<evidence type="ECO:0000256" key="7">
    <source>
        <dbReference type="ARBA" id="ARBA00022840"/>
    </source>
</evidence>
<dbReference type="InterPro" id="IPR036890">
    <property type="entry name" value="HATPase_C_sf"/>
</dbReference>